<keyword evidence="3" id="KW-0274">FAD</keyword>
<accession>A0A0M6Y773</accession>
<dbReference type="STRING" id="187304.B0E33_06795"/>
<dbReference type="AlphaFoldDB" id="A0A0M6Y773"/>
<dbReference type="OrthoDB" id="9811557at2"/>
<dbReference type="InterPro" id="IPR004113">
    <property type="entry name" value="FAD-bd_oxidored_4_C"/>
</dbReference>
<dbReference type="Gene3D" id="1.10.45.10">
    <property type="entry name" value="Vanillyl-alcohol Oxidase, Chain A, domain 4"/>
    <property type="match status" value="1"/>
</dbReference>
<keyword evidence="2" id="KW-0285">Flavoprotein</keyword>
<dbReference type="PANTHER" id="PTHR11748:SF103">
    <property type="entry name" value="GLYCOLATE OXIDASE SUBUNIT GLCE"/>
    <property type="match status" value="1"/>
</dbReference>
<proteinExistence type="predicted"/>
<protein>
    <submittedName>
        <fullName evidence="6">Putative FAD-linked oxidoreductase</fullName>
        <ecNumber evidence="6">1.-.-.-</ecNumber>
    </submittedName>
</protein>
<dbReference type="Gene3D" id="3.30.465.10">
    <property type="match status" value="1"/>
</dbReference>
<dbReference type="EC" id="1.-.-.-" evidence="6"/>
<dbReference type="PROSITE" id="PS51387">
    <property type="entry name" value="FAD_PCMH"/>
    <property type="match status" value="1"/>
</dbReference>
<dbReference type="Pfam" id="PF01565">
    <property type="entry name" value="FAD_binding_4"/>
    <property type="match status" value="1"/>
</dbReference>
<dbReference type="InterPro" id="IPR036318">
    <property type="entry name" value="FAD-bd_PCMH-like_sf"/>
</dbReference>
<name>A0A0M6Y773_9HYPH</name>
<gene>
    <name evidence="6" type="ORF">LAL4801_03308</name>
</gene>
<dbReference type="SUPFAM" id="SSF55103">
    <property type="entry name" value="FAD-linked oxidases, C-terminal domain"/>
    <property type="match status" value="1"/>
</dbReference>
<reference evidence="7" key="1">
    <citation type="submission" date="2015-07" db="EMBL/GenBank/DDBJ databases">
        <authorList>
            <person name="Rodrigo-Torres Lidia"/>
            <person name="Arahal R.David."/>
        </authorList>
    </citation>
    <scope>NUCLEOTIDE SEQUENCE [LARGE SCALE GENOMIC DNA]</scope>
    <source>
        <strain evidence="7">CECT 4801</strain>
    </source>
</reference>
<dbReference type="PANTHER" id="PTHR11748">
    <property type="entry name" value="D-LACTATE DEHYDROGENASE"/>
    <property type="match status" value="1"/>
</dbReference>
<dbReference type="InterPro" id="IPR016169">
    <property type="entry name" value="FAD-bd_PCMH_sub2"/>
</dbReference>
<evidence type="ECO:0000313" key="6">
    <source>
        <dbReference type="EMBL" id="CTQ44861.1"/>
    </source>
</evidence>
<dbReference type="InterPro" id="IPR016171">
    <property type="entry name" value="Vanillyl_alc_oxidase_C-sub2"/>
</dbReference>
<keyword evidence="7" id="KW-1185">Reference proteome</keyword>
<evidence type="ECO:0000256" key="1">
    <source>
        <dbReference type="ARBA" id="ARBA00001974"/>
    </source>
</evidence>
<dbReference type="Proteomes" id="UP000048926">
    <property type="component" value="Unassembled WGS sequence"/>
</dbReference>
<dbReference type="GO" id="GO:0016491">
    <property type="term" value="F:oxidoreductase activity"/>
    <property type="evidence" value="ECO:0007669"/>
    <property type="project" value="UniProtKB-KW"/>
</dbReference>
<organism evidence="6 7">
    <name type="scientific">Roseibium aggregatum</name>
    <dbReference type="NCBI Taxonomy" id="187304"/>
    <lineage>
        <taxon>Bacteria</taxon>
        <taxon>Pseudomonadati</taxon>
        <taxon>Pseudomonadota</taxon>
        <taxon>Alphaproteobacteria</taxon>
        <taxon>Hyphomicrobiales</taxon>
        <taxon>Stappiaceae</taxon>
        <taxon>Roseibium</taxon>
    </lineage>
</organism>
<evidence type="ECO:0000259" key="5">
    <source>
        <dbReference type="PROSITE" id="PS51387"/>
    </source>
</evidence>
<evidence type="ECO:0000256" key="4">
    <source>
        <dbReference type="ARBA" id="ARBA00023002"/>
    </source>
</evidence>
<dbReference type="InterPro" id="IPR016164">
    <property type="entry name" value="FAD-linked_Oxase-like_C"/>
</dbReference>
<dbReference type="Pfam" id="PF02913">
    <property type="entry name" value="FAD-oxidase_C"/>
    <property type="match status" value="1"/>
</dbReference>
<dbReference type="InterPro" id="IPR006094">
    <property type="entry name" value="Oxid_FAD_bind_N"/>
</dbReference>
<dbReference type="NCBIfam" id="NF008439">
    <property type="entry name" value="PRK11282.1"/>
    <property type="match status" value="1"/>
</dbReference>
<dbReference type="SUPFAM" id="SSF56176">
    <property type="entry name" value="FAD-binding/transporter-associated domain-like"/>
    <property type="match status" value="1"/>
</dbReference>
<evidence type="ECO:0000256" key="2">
    <source>
        <dbReference type="ARBA" id="ARBA00022630"/>
    </source>
</evidence>
<dbReference type="InterPro" id="IPR016166">
    <property type="entry name" value="FAD-bd_PCMH"/>
</dbReference>
<evidence type="ECO:0000256" key="3">
    <source>
        <dbReference type="ARBA" id="ARBA00022827"/>
    </source>
</evidence>
<sequence length="396" mass="41283">MDATMKPRNTGDVEKVVAWAAAEDQPLEIIGQGSKRTLGRPVQAAHVLDLSGLTGVESYEPAELVLTVKAGTPIAEVEKLVDDNGQELSFEPMDFGPLLGVTPAQGTIGGVLAANLSGPRRIKAGAARDHVLGMEAVSGRGEIFNSGGKVVKNVTGYDLPRALCGAYGTLAVATTVTLKVNPKPETSATFVLSGLDDDDGIKALCQAMGSSAEVSGAAHLPAGVNGGSSSTVLRLEGFSTSVDYRFKTLQALLGTYGTPSRLEASETGALWQTIRDVKPYAGGETPVWRLSVAPTAGPQLVASLREAFELQAYYDWSGGLVWLSCLDGSLHEAETRAAVDAVGGGHATLVRADASQRSNVPVFHPQPAPLAALSRRLKEQFDPKGILNPGKMVSGV</sequence>
<dbReference type="EMBL" id="CXST01000002">
    <property type="protein sequence ID" value="CTQ44861.1"/>
    <property type="molecule type" value="Genomic_DNA"/>
</dbReference>
<dbReference type="GO" id="GO:0071949">
    <property type="term" value="F:FAD binding"/>
    <property type="evidence" value="ECO:0007669"/>
    <property type="project" value="InterPro"/>
</dbReference>
<comment type="cofactor">
    <cofactor evidence="1">
        <name>FAD</name>
        <dbReference type="ChEBI" id="CHEBI:57692"/>
    </cofactor>
</comment>
<keyword evidence="4 6" id="KW-0560">Oxidoreductase</keyword>
<evidence type="ECO:0000313" key="7">
    <source>
        <dbReference type="Proteomes" id="UP000048926"/>
    </source>
</evidence>
<feature type="domain" description="FAD-binding PCMH-type" evidence="5">
    <location>
        <begin position="1"/>
        <end position="183"/>
    </location>
</feature>